<evidence type="ECO:0000256" key="7">
    <source>
        <dbReference type="PROSITE-ProRule" id="PRU10141"/>
    </source>
</evidence>
<evidence type="ECO:0000256" key="2">
    <source>
        <dbReference type="ARBA" id="ARBA00022679"/>
    </source>
</evidence>
<evidence type="ECO:0000256" key="3">
    <source>
        <dbReference type="ARBA" id="ARBA00022723"/>
    </source>
</evidence>
<dbReference type="InterPro" id="IPR024752">
    <property type="entry name" value="Myb/SANT-like_dom"/>
</dbReference>
<dbReference type="Pfam" id="PF00069">
    <property type="entry name" value="Pkinase"/>
    <property type="match status" value="1"/>
</dbReference>
<evidence type="ECO:0000256" key="4">
    <source>
        <dbReference type="ARBA" id="ARBA00022741"/>
    </source>
</evidence>
<dbReference type="EMBL" id="AC144742">
    <property type="protein sequence ID" value="AAV44105.1"/>
    <property type="molecule type" value="Genomic_DNA"/>
</dbReference>
<accession>Q5W652</accession>
<dbReference type="InterPro" id="IPR000719">
    <property type="entry name" value="Prot_kinase_dom"/>
</dbReference>
<reference evidence="12" key="1">
    <citation type="journal article" date="2005" name="Nature">
        <title>The map-based sequence of the rice genome.</title>
        <authorList>
            <consortium name="International rice genome sequencing project (IRGSP)"/>
            <person name="Matsumoto T."/>
            <person name="Wu J."/>
            <person name="Kanamori H."/>
            <person name="Katayose Y."/>
            <person name="Fujisawa M."/>
            <person name="Namiki N."/>
            <person name="Mizuno H."/>
            <person name="Yamamoto K."/>
            <person name="Antonio B.A."/>
            <person name="Baba T."/>
            <person name="Sakata K."/>
            <person name="Nagamura Y."/>
            <person name="Aoki H."/>
            <person name="Arikawa K."/>
            <person name="Arita K."/>
            <person name="Bito T."/>
            <person name="Chiden Y."/>
            <person name="Fujitsuka N."/>
            <person name="Fukunaka R."/>
            <person name="Hamada M."/>
            <person name="Harada C."/>
            <person name="Hayashi A."/>
            <person name="Hijishita S."/>
            <person name="Honda M."/>
            <person name="Hosokawa S."/>
            <person name="Ichikawa Y."/>
            <person name="Idonuma A."/>
            <person name="Iijima M."/>
            <person name="Ikeda M."/>
            <person name="Ikeno M."/>
            <person name="Ito K."/>
            <person name="Ito S."/>
            <person name="Ito T."/>
            <person name="Ito Y."/>
            <person name="Ito Y."/>
            <person name="Iwabuchi A."/>
            <person name="Kamiya K."/>
            <person name="Karasawa W."/>
            <person name="Kurita K."/>
            <person name="Katagiri S."/>
            <person name="Kikuta A."/>
            <person name="Kobayashi H."/>
            <person name="Kobayashi N."/>
            <person name="Machita K."/>
            <person name="Maehara T."/>
            <person name="Masukawa M."/>
            <person name="Mizubayashi T."/>
            <person name="Mukai Y."/>
            <person name="Nagasaki H."/>
            <person name="Nagata Y."/>
            <person name="Naito S."/>
            <person name="Nakashima M."/>
            <person name="Nakama Y."/>
            <person name="Nakamichi Y."/>
            <person name="Nakamura M."/>
            <person name="Meguro A."/>
            <person name="Negishi M."/>
            <person name="Ohta I."/>
            <person name="Ohta T."/>
            <person name="Okamoto M."/>
            <person name="Ono N."/>
            <person name="Saji S."/>
            <person name="Sakaguchi M."/>
            <person name="Sakai K."/>
            <person name="Shibata M."/>
            <person name="Shimokawa T."/>
            <person name="Song J."/>
            <person name="Takazaki Y."/>
            <person name="Terasawa K."/>
            <person name="Tsugane M."/>
            <person name="Tsuji K."/>
            <person name="Ueda S."/>
            <person name="Waki K."/>
            <person name="Yamagata H."/>
            <person name="Yamamoto M."/>
            <person name="Yamamoto S."/>
            <person name="Yamane H."/>
            <person name="Yoshiki S."/>
            <person name="Yoshihara R."/>
            <person name="Yukawa K."/>
            <person name="Zhong H."/>
            <person name="Yano M."/>
            <person name="Yuan Q."/>
            <person name="Ouyang S."/>
            <person name="Liu J."/>
            <person name="Jones K.M."/>
            <person name="Gansberger K."/>
            <person name="Moffat K."/>
            <person name="Hill J."/>
            <person name="Bera J."/>
            <person name="Fadrosh D."/>
            <person name="Jin S."/>
            <person name="Johri S."/>
            <person name="Kim M."/>
            <person name="Overton L."/>
            <person name="Reardon M."/>
            <person name="Tsitrin T."/>
            <person name="Vuong H."/>
            <person name="Weaver B."/>
            <person name="Ciecko A."/>
            <person name="Tallon L."/>
            <person name="Jackson J."/>
            <person name="Pai G."/>
            <person name="Aken S.V."/>
            <person name="Utterback T."/>
            <person name="Reidmuller S."/>
            <person name="Feldblyum T."/>
            <person name="Hsiao J."/>
            <person name="Zismann V."/>
            <person name="Iobst S."/>
            <person name="de Vazeille A.R."/>
            <person name="Buell C.R."/>
            <person name="Ying K."/>
            <person name="Li Y."/>
            <person name="Lu T."/>
            <person name="Huang Y."/>
            <person name="Zhao Q."/>
            <person name="Feng Q."/>
            <person name="Zhang L."/>
            <person name="Zhu J."/>
            <person name="Weng Q."/>
            <person name="Mu J."/>
            <person name="Lu Y."/>
            <person name="Fan D."/>
            <person name="Liu Y."/>
            <person name="Guan J."/>
            <person name="Zhang Y."/>
            <person name="Yu S."/>
            <person name="Liu X."/>
            <person name="Zhang Y."/>
            <person name="Hong G."/>
            <person name="Han B."/>
            <person name="Choisne N."/>
            <person name="Demange N."/>
            <person name="Orjeda G."/>
            <person name="Samain S."/>
            <person name="Cattolico L."/>
            <person name="Pelletier E."/>
            <person name="Couloux A."/>
            <person name="Segurens B."/>
            <person name="Wincker P."/>
            <person name="D'Hont A."/>
            <person name="Scarpelli C."/>
            <person name="Weissenbach J."/>
            <person name="Salanoubat M."/>
            <person name="Quetier F."/>
            <person name="Yu Y."/>
            <person name="Kim H.R."/>
            <person name="Rambo T."/>
            <person name="Currie J."/>
            <person name="Collura K."/>
            <person name="Luo M."/>
            <person name="Yang T."/>
            <person name="Ammiraju J.S.S."/>
            <person name="Engler F."/>
            <person name="Soderlund C."/>
            <person name="Wing R.A."/>
            <person name="Palmer L.E."/>
            <person name="de la Bastide M."/>
            <person name="Spiegel L."/>
            <person name="Nascimento L."/>
            <person name="Zutavern T."/>
            <person name="O'Shaughnessy A."/>
            <person name="Dike S."/>
            <person name="Dedhia N."/>
            <person name="Preston R."/>
            <person name="Balija V."/>
            <person name="McCombie W.R."/>
            <person name="Chow T."/>
            <person name="Chen H."/>
            <person name="Chung M."/>
            <person name="Chen C."/>
            <person name="Shaw J."/>
            <person name="Wu H."/>
            <person name="Hsiao K."/>
            <person name="Chao Y."/>
            <person name="Chu M."/>
            <person name="Cheng C."/>
            <person name="Hour A."/>
            <person name="Lee P."/>
            <person name="Lin S."/>
            <person name="Lin Y."/>
            <person name="Liou J."/>
            <person name="Liu S."/>
            <person name="Hsing Y."/>
            <person name="Raghuvanshi S."/>
            <person name="Mohanty A."/>
            <person name="Bharti A.K."/>
            <person name="Gaur A."/>
            <person name="Gupta V."/>
            <person name="Kumar D."/>
            <person name="Ravi V."/>
            <person name="Vij S."/>
            <person name="Kapur A."/>
            <person name="Khurana P."/>
            <person name="Khurana P."/>
            <person name="Khurana J.P."/>
            <person name="Tyagi A.K."/>
            <person name="Gaikwad K."/>
            <person name="Singh A."/>
            <person name="Dalal V."/>
            <person name="Srivastava S."/>
            <person name="Dixit A."/>
            <person name="Pal A.K."/>
            <person name="Ghazi I.A."/>
            <person name="Yadav M."/>
            <person name="Pandit A."/>
            <person name="Bhargava A."/>
            <person name="Sureshbabu K."/>
            <person name="Batra K."/>
            <person name="Sharma T.R."/>
            <person name="Mohapatra T."/>
            <person name="Singh N.K."/>
            <person name="Messing J."/>
            <person name="Nelson A.B."/>
            <person name="Fuks G."/>
            <person name="Kavchok S."/>
            <person name="Keizer G."/>
            <person name="Linton E."/>
            <person name="Llaca V."/>
            <person name="Song R."/>
            <person name="Tanyolac B."/>
            <person name="Young S."/>
            <person name="Ho-Il K."/>
            <person name="Hahn J.H."/>
            <person name="Sangsakoo G."/>
            <person name="Vanavichit A."/>
            <person name="de Mattos Luiz.A.T."/>
            <person name="Zimmer P.D."/>
            <person name="Malone G."/>
            <person name="Dellagostin O."/>
            <person name="de Oliveira A.C."/>
            <person name="Bevan M."/>
            <person name="Bancroft I."/>
            <person name="Minx P."/>
            <person name="Cordum H."/>
            <person name="Wilson R."/>
            <person name="Cheng Z."/>
            <person name="Jin W."/>
            <person name="Jiang J."/>
            <person name="Leong S.A."/>
            <person name="Iwama H."/>
            <person name="Gojobori T."/>
            <person name="Itoh T."/>
            <person name="Niimura Y."/>
            <person name="Fujii Y."/>
            <person name="Habara T."/>
            <person name="Sakai H."/>
            <person name="Sato Y."/>
            <person name="Wilson G."/>
            <person name="Kumar K."/>
            <person name="McCouch S."/>
            <person name="Juretic N."/>
            <person name="Hoen D."/>
            <person name="Wright S."/>
            <person name="Bruskiewich R."/>
            <person name="Bureau T."/>
            <person name="Miyao A."/>
            <person name="Hirochika H."/>
            <person name="Nishikawa T."/>
            <person name="Kadowaki K."/>
            <person name="Sugiura M."/>
            <person name="Burr B."/>
            <person name="Sasaki T."/>
        </authorList>
    </citation>
    <scope>NUCLEOTIDE SEQUENCE [LARGE SCALE GENOMIC DNA]</scope>
    <source>
        <strain evidence="12">cv. Nipponbare</strain>
    </source>
</reference>
<keyword evidence="6 7" id="KW-0067">ATP-binding</keyword>
<dbReference type="PROSITE" id="PS50011">
    <property type="entry name" value="PROTEIN_KINASE_DOM"/>
    <property type="match status" value="1"/>
</dbReference>
<dbReference type="PROSITE" id="PS00107">
    <property type="entry name" value="PROTEIN_KINASE_ATP"/>
    <property type="match status" value="1"/>
</dbReference>
<dbReference type="Pfam" id="PF13359">
    <property type="entry name" value="DDE_Tnp_4"/>
    <property type="match status" value="1"/>
</dbReference>
<organism evidence="11 12">
    <name type="scientific">Oryza sativa subsp. japonica</name>
    <name type="common">Rice</name>
    <dbReference type="NCBI Taxonomy" id="39947"/>
    <lineage>
        <taxon>Eukaryota</taxon>
        <taxon>Viridiplantae</taxon>
        <taxon>Streptophyta</taxon>
        <taxon>Embryophyta</taxon>
        <taxon>Tracheophyta</taxon>
        <taxon>Spermatophyta</taxon>
        <taxon>Magnoliopsida</taxon>
        <taxon>Liliopsida</taxon>
        <taxon>Poales</taxon>
        <taxon>Poaceae</taxon>
        <taxon>BOP clade</taxon>
        <taxon>Oryzoideae</taxon>
        <taxon>Oryzeae</taxon>
        <taxon>Oryzinae</taxon>
        <taxon>Oryza</taxon>
        <taxon>Oryza sativa</taxon>
    </lineage>
</organism>
<proteinExistence type="predicted"/>
<feature type="compositionally biased region" description="Acidic residues" evidence="8">
    <location>
        <begin position="604"/>
        <end position="614"/>
    </location>
</feature>
<feature type="transmembrane region" description="Helical" evidence="9">
    <location>
        <begin position="140"/>
        <end position="158"/>
    </location>
</feature>
<dbReference type="PANTHER" id="PTHR47127">
    <property type="entry name" value="10A19I.15"/>
    <property type="match status" value="1"/>
</dbReference>
<gene>
    <name evidence="11" type="ORF">OSJNBb0052F16.10</name>
</gene>
<dbReference type="InterPro" id="IPR017441">
    <property type="entry name" value="Protein_kinase_ATP_BS"/>
</dbReference>
<keyword evidence="9" id="KW-1133">Transmembrane helix</keyword>
<evidence type="ECO:0000256" key="9">
    <source>
        <dbReference type="SAM" id="Phobius"/>
    </source>
</evidence>
<keyword evidence="3" id="KW-0479">Metal-binding</keyword>
<evidence type="ECO:0000256" key="5">
    <source>
        <dbReference type="ARBA" id="ARBA00022777"/>
    </source>
</evidence>
<dbReference type="AlphaFoldDB" id="Q5W652"/>
<dbReference type="InterPro" id="IPR027806">
    <property type="entry name" value="HARBI1_dom"/>
</dbReference>
<keyword evidence="5" id="KW-0418">Kinase</keyword>
<evidence type="ECO:0000313" key="12">
    <source>
        <dbReference type="Proteomes" id="UP000000763"/>
    </source>
</evidence>
<protein>
    <recommendedName>
        <fullName evidence="10">Protein kinase domain-containing protein</fullName>
    </recommendedName>
</protein>
<evidence type="ECO:0000256" key="1">
    <source>
        <dbReference type="ARBA" id="ARBA00001968"/>
    </source>
</evidence>
<keyword evidence="4 7" id="KW-0547">Nucleotide-binding</keyword>
<name>Q5W652_ORYSJ</name>
<evidence type="ECO:0000259" key="10">
    <source>
        <dbReference type="PROSITE" id="PS50011"/>
    </source>
</evidence>
<evidence type="ECO:0000313" key="11">
    <source>
        <dbReference type="EMBL" id="AAV44105.1"/>
    </source>
</evidence>
<dbReference type="Pfam" id="PF12776">
    <property type="entry name" value="Myb_DNA-bind_3"/>
    <property type="match status" value="1"/>
</dbReference>
<reference evidence="12" key="2">
    <citation type="journal article" date="2008" name="Nucleic Acids Res.">
        <title>The rice annotation project database (RAP-DB): 2008 update.</title>
        <authorList>
            <consortium name="The rice annotation project (RAP)"/>
        </authorList>
    </citation>
    <scope>GENOME REANNOTATION</scope>
    <source>
        <strain evidence="12">cv. Nipponbare</strain>
    </source>
</reference>
<dbReference type="GO" id="GO:0005524">
    <property type="term" value="F:ATP binding"/>
    <property type="evidence" value="ECO:0007669"/>
    <property type="project" value="UniProtKB-UniRule"/>
</dbReference>
<feature type="region of interest" description="Disordered" evidence="8">
    <location>
        <begin position="597"/>
        <end position="637"/>
    </location>
</feature>
<comment type="cofactor">
    <cofactor evidence="1">
        <name>a divalent metal cation</name>
        <dbReference type="ChEBI" id="CHEBI:60240"/>
    </cofactor>
</comment>
<dbReference type="SMART" id="SM00220">
    <property type="entry name" value="S_TKc"/>
    <property type="match status" value="1"/>
</dbReference>
<dbReference type="GO" id="GO:0046872">
    <property type="term" value="F:metal ion binding"/>
    <property type="evidence" value="ECO:0007669"/>
    <property type="project" value="UniProtKB-KW"/>
</dbReference>
<sequence>MEWHGQEVGVLSLASASATAATRHLSLRSCAATSFLPRSNHRPSLARPQEPARRRWSRRPTSPSAPNLLRAAPLSLVSATARSLLACRREGIGSVRPPPPPPLSRTQRAISHNIFDRFRRKVCKGGGGACLAWMDKRTKLLVCIAATNLLLSMMAMIIRSRKRKRCSRREVGHNLRNRLVRTNFDRSGETVSRYFNKVLHAIGELRDELIRPPSLDTPTKIAGNPRWDPYFKDCIGAIDGTHIRASVRKNVESSFRGRKSHATQNVMAAVDFDLRFTYVLAGWEGTTHDAVVLRDALERENSLRVPQGKYYLVDAGYGAKQGFLPPFRAVRYHLNEWGNNPVQNEKELFNLRHSSLRVTVERAFGSLKRRFKVLDDATPFFPFRTQVDIVVACCIIHNWVVNDGIDELIAPPDWSSEDIDESLTGQANDHALMVQFRQGLADQMWADRNSHHGIGKGGSTHASWTSAMSSFMLKHLANLVAGGTRTSSGFKAVHLNACARAVNERFNSTLTGEQIKNHLKTWQRKFTKINRLRKVSAAGWDEKNFIITLDDEHYNGYIEDHKADADYFNKPLAHYGEMLTIFGSTMATGKYAKDSSSVLGTEDVQTENDEEENDGPATTDDRAEASSASKPKKARTQEIEDDGLIGAFTSVGDKLASAILKVAEPDNKLPDGLFQTLKSLHGFEEIHVSVYYAHLVANPHIARAFDGLPFENKIHWVHLFINEKFPGSMDGTNPSHPIPKPNTCLWSSLRTSLQISSKAINEKDKWTPINKHNIKVFTEDAIRRITNNYNIPIPRKKKNYNIPIGKGGFGEVYKCYLDGGSPVAVKKYICQNSKEGFAKEITVHGQINHKNVVRLLGYCAEENASMIVIEFISGGNLRDLQDNDNPIPLDARLSIGVECAEALAYMHSSMYQPVIHGDIKPDNILLDNNLGARLSDFRISRAKASENGISTGLVKNFTKALGEGNQKKAMMFDVGVANKSDMKSSMVVIVLIHNSASAMICLGKKVIWLSKNKSPMLHVGGLESRPLGGLVDFIKNTTNPMHHVTEGCQLQPINVENGNNGNATRTEKHLGWSTEEDLRLVSAWLNNSNNPIELNFKKNDKYWADVAAAYNSTTPSSRFRQVKQEIPRPMGVKAAKAQRIGKGKGKVQDCTAELEDDIHKFMDAHEAAKEQQSELLETQRRVASDNLEAKKVGYQTAMIAAYKELLNKDTRDMPDDVSWS</sequence>
<dbReference type="GO" id="GO:0004672">
    <property type="term" value="F:protein kinase activity"/>
    <property type="evidence" value="ECO:0007669"/>
    <property type="project" value="InterPro"/>
</dbReference>
<dbReference type="InterPro" id="IPR011009">
    <property type="entry name" value="Kinase-like_dom_sf"/>
</dbReference>
<feature type="binding site" evidence="7">
    <location>
        <position position="827"/>
    </location>
    <ligand>
        <name>ATP</name>
        <dbReference type="ChEBI" id="CHEBI:30616"/>
    </ligand>
</feature>
<evidence type="ECO:0000256" key="8">
    <source>
        <dbReference type="SAM" id="MobiDB-lite"/>
    </source>
</evidence>
<keyword evidence="9" id="KW-0812">Transmembrane</keyword>
<keyword evidence="9" id="KW-0472">Membrane</keyword>
<evidence type="ECO:0000256" key="6">
    <source>
        <dbReference type="ARBA" id="ARBA00022840"/>
    </source>
</evidence>
<dbReference type="Proteomes" id="UP000000763">
    <property type="component" value="Chromosome 5"/>
</dbReference>
<feature type="region of interest" description="Disordered" evidence="8">
    <location>
        <begin position="38"/>
        <end position="67"/>
    </location>
</feature>
<dbReference type="Gene3D" id="1.10.510.10">
    <property type="entry name" value="Transferase(Phosphotransferase) domain 1"/>
    <property type="match status" value="1"/>
</dbReference>
<keyword evidence="2" id="KW-0808">Transferase</keyword>
<dbReference type="PROSITE" id="PS00108">
    <property type="entry name" value="PROTEIN_KINASE_ST"/>
    <property type="match status" value="1"/>
</dbReference>
<dbReference type="SUPFAM" id="SSF56112">
    <property type="entry name" value="Protein kinase-like (PK-like)"/>
    <property type="match status" value="1"/>
</dbReference>
<feature type="domain" description="Protein kinase" evidence="10">
    <location>
        <begin position="798"/>
        <end position="1182"/>
    </location>
</feature>
<dbReference type="InterPro" id="IPR008271">
    <property type="entry name" value="Ser/Thr_kinase_AS"/>
</dbReference>